<dbReference type="RefSeq" id="WP_044743750.1">
    <property type="nucleotide sequence ID" value="NZ_JARMRZ010000031.1"/>
</dbReference>
<organism evidence="1 2">
    <name type="scientific">Geobacillus stearothermophilus</name>
    <name type="common">Bacillus stearothermophilus</name>
    <dbReference type="NCBI Taxonomy" id="1422"/>
    <lineage>
        <taxon>Bacteria</taxon>
        <taxon>Bacillati</taxon>
        <taxon>Bacillota</taxon>
        <taxon>Bacilli</taxon>
        <taxon>Bacillales</taxon>
        <taxon>Anoxybacillaceae</taxon>
        <taxon>Geobacillus</taxon>
    </lineage>
</organism>
<protein>
    <submittedName>
        <fullName evidence="1">Uncharacterized protein</fullName>
    </submittedName>
</protein>
<name>A0A150MVS1_GEOSE</name>
<dbReference type="AlphaFoldDB" id="A0A150MVS1"/>
<evidence type="ECO:0000313" key="1">
    <source>
        <dbReference type="EMBL" id="KYD28536.1"/>
    </source>
</evidence>
<accession>A0A150MVS1</accession>
<dbReference type="PATRIC" id="fig|1422.18.peg.1992"/>
<dbReference type="EMBL" id="LQYV01000024">
    <property type="protein sequence ID" value="KYD28536.1"/>
    <property type="molecule type" value="Genomic_DNA"/>
</dbReference>
<evidence type="ECO:0000313" key="2">
    <source>
        <dbReference type="Proteomes" id="UP000075424"/>
    </source>
</evidence>
<comment type="caution">
    <text evidence="1">The sequence shown here is derived from an EMBL/GenBank/DDBJ whole genome shotgun (WGS) entry which is preliminary data.</text>
</comment>
<sequence>MAVENPMTLNVKWEEPRVIGECAGCLSDIVEGEGYIEFPDGLLVHYDRSCAMAFCLEYGELKHYDL</sequence>
<reference evidence="1 2" key="1">
    <citation type="submission" date="2016-01" db="EMBL/GenBank/DDBJ databases">
        <title>Draft Genome Sequences of Seven Thermophilic Sporeformers Isolated from Foods.</title>
        <authorList>
            <person name="Berendsen E.M."/>
            <person name="Wells-Bennik M.H."/>
            <person name="Krawcyk A.O."/>
            <person name="De Jong A."/>
            <person name="Holsappel S."/>
            <person name="Eijlander R.T."/>
            <person name="Kuipers O.P."/>
        </authorList>
    </citation>
    <scope>NUCLEOTIDE SEQUENCE [LARGE SCALE GENOMIC DNA]</scope>
    <source>
        <strain evidence="1 2">B4109</strain>
    </source>
</reference>
<proteinExistence type="predicted"/>
<dbReference type="Proteomes" id="UP000075424">
    <property type="component" value="Unassembled WGS sequence"/>
</dbReference>
<gene>
    <name evidence="1" type="ORF">B4109_2999</name>
</gene>